<keyword evidence="5" id="KW-1185">Reference proteome</keyword>
<reference evidence="4 5" key="1">
    <citation type="submission" date="2016-11" db="EMBL/GenBank/DDBJ databases">
        <title>Rahnella oryzae sp. nov., isolated from rice root.</title>
        <authorList>
            <person name="Zhang X.-X."/>
            <person name="Zhang J."/>
        </authorList>
    </citation>
    <scope>NUCLEOTIDE SEQUENCE [LARGE SCALE GENOMIC DNA]</scope>
    <source>
        <strain evidence="4 5">J11-6</strain>
    </source>
</reference>
<dbReference type="NCBIfam" id="NF007512">
    <property type="entry name" value="PRK10116.1"/>
    <property type="match status" value="1"/>
</dbReference>
<evidence type="ECO:0000256" key="1">
    <source>
        <dbReference type="ARBA" id="ARBA00008791"/>
    </source>
</evidence>
<dbReference type="SUPFAM" id="SSF52402">
    <property type="entry name" value="Adenine nucleotide alpha hydrolases-like"/>
    <property type="match status" value="1"/>
</dbReference>
<dbReference type="InterPro" id="IPR006016">
    <property type="entry name" value="UspA"/>
</dbReference>
<name>A0A1S8CMI6_9GAMM</name>
<dbReference type="PIRSF" id="PIRSF006276">
    <property type="entry name" value="UspA"/>
    <property type="match status" value="1"/>
</dbReference>
<gene>
    <name evidence="4" type="ORF">BMI79_06440</name>
</gene>
<dbReference type="InterPro" id="IPR006015">
    <property type="entry name" value="Universal_stress_UspA"/>
</dbReference>
<evidence type="ECO:0000313" key="5">
    <source>
        <dbReference type="Proteomes" id="UP000216021"/>
    </source>
</evidence>
<keyword evidence="2" id="KW-0963">Cytoplasm</keyword>
<dbReference type="Pfam" id="PF00582">
    <property type="entry name" value="Usp"/>
    <property type="match status" value="1"/>
</dbReference>
<comment type="subcellular location">
    <subcellularLocation>
        <location evidence="2">Cytoplasm</location>
    </subcellularLocation>
</comment>
<evidence type="ECO:0000259" key="3">
    <source>
        <dbReference type="Pfam" id="PF00582"/>
    </source>
</evidence>
<dbReference type="OrthoDB" id="9792500at2"/>
<dbReference type="EMBL" id="MOXD01000003">
    <property type="protein sequence ID" value="OMQ24468.1"/>
    <property type="molecule type" value="Genomic_DNA"/>
</dbReference>
<comment type="caution">
    <text evidence="4">The sequence shown here is derived from an EMBL/GenBank/DDBJ whole genome shotgun (WGS) entry which is preliminary data.</text>
</comment>
<dbReference type="AlphaFoldDB" id="A0A1S8CMI6"/>
<organism evidence="4 5">
    <name type="scientific">Serratia oryzae</name>
    <dbReference type="NCBI Taxonomy" id="2034155"/>
    <lineage>
        <taxon>Bacteria</taxon>
        <taxon>Pseudomonadati</taxon>
        <taxon>Pseudomonadota</taxon>
        <taxon>Gammaproteobacteria</taxon>
        <taxon>Enterobacterales</taxon>
        <taxon>Yersiniaceae</taxon>
        <taxon>Serratia</taxon>
    </lineage>
</organism>
<dbReference type="Gene3D" id="3.40.50.620">
    <property type="entry name" value="HUPs"/>
    <property type="match status" value="1"/>
</dbReference>
<accession>A0A1S8CMI6</accession>
<feature type="domain" description="UspA" evidence="3">
    <location>
        <begin position="3"/>
        <end position="138"/>
    </location>
</feature>
<dbReference type="RefSeq" id="WP_076941352.1">
    <property type="nucleotide sequence ID" value="NZ_MOXD01000003.1"/>
</dbReference>
<dbReference type="GO" id="GO:0005737">
    <property type="term" value="C:cytoplasm"/>
    <property type="evidence" value="ECO:0007669"/>
    <property type="project" value="UniProtKB-SubCell"/>
</dbReference>
<evidence type="ECO:0000256" key="2">
    <source>
        <dbReference type="PIRNR" id="PIRNR006276"/>
    </source>
</evidence>
<comment type="similarity">
    <text evidence="1 2">Belongs to the universal stress protein A family.</text>
</comment>
<proteinExistence type="inferred from homology"/>
<dbReference type="InterPro" id="IPR014729">
    <property type="entry name" value="Rossmann-like_a/b/a_fold"/>
</dbReference>
<sequence>MGYYNVLVAVAVAADSHRLVEKAVSIVRPYNGQITLVSMIANPEIYNNFAGPMFGDLRALMEEETLLFMEELRSRTDYPIDNTRIIHGELGDCLTYANQRQPFDLVICGNHSDSMLSKVTCSAVRFINTSRIDVLIIPL</sequence>
<dbReference type="Proteomes" id="UP000216021">
    <property type="component" value="Unassembled WGS sequence"/>
</dbReference>
<evidence type="ECO:0000313" key="4">
    <source>
        <dbReference type="EMBL" id="OMQ24468.1"/>
    </source>
</evidence>
<dbReference type="STRING" id="2034155.BMI79_06440"/>
<protein>
    <recommendedName>
        <fullName evidence="2">Universal stress protein</fullName>
    </recommendedName>
</protein>